<evidence type="ECO:0000256" key="11">
    <source>
        <dbReference type="ARBA" id="ARBA00026107"/>
    </source>
</evidence>
<dbReference type="InterPro" id="IPR001764">
    <property type="entry name" value="Glyco_hydro_3_N"/>
</dbReference>
<dbReference type="Pfam" id="PF00933">
    <property type="entry name" value="Glyco_hydro_3"/>
    <property type="match status" value="1"/>
</dbReference>
<evidence type="ECO:0000256" key="7">
    <source>
        <dbReference type="ARBA" id="ARBA00023277"/>
    </source>
</evidence>
<feature type="domain" description="Fibronectin type III-like" evidence="13">
    <location>
        <begin position="717"/>
        <end position="787"/>
    </location>
</feature>
<dbReference type="Gene3D" id="3.40.50.1700">
    <property type="entry name" value="Glycoside hydrolase family 3 C-terminal domain"/>
    <property type="match status" value="1"/>
</dbReference>
<accession>A0ABR3V574</accession>
<dbReference type="SMART" id="SM01217">
    <property type="entry name" value="Fn3_like"/>
    <property type="match status" value="1"/>
</dbReference>
<evidence type="ECO:0000256" key="2">
    <source>
        <dbReference type="ARBA" id="ARBA00005336"/>
    </source>
</evidence>
<proteinExistence type="inferred from homology"/>
<dbReference type="InterPro" id="IPR036881">
    <property type="entry name" value="Glyco_hydro_3_C_sf"/>
</dbReference>
<evidence type="ECO:0000256" key="8">
    <source>
        <dbReference type="ARBA" id="ARBA00023295"/>
    </source>
</evidence>
<evidence type="ECO:0000313" key="15">
    <source>
        <dbReference type="Proteomes" id="UP001583172"/>
    </source>
</evidence>
<dbReference type="EC" id="3.2.1.37" evidence="11"/>
<dbReference type="Pfam" id="PF14310">
    <property type="entry name" value="Fn3-like"/>
    <property type="match status" value="1"/>
</dbReference>
<dbReference type="PANTHER" id="PTHR42721">
    <property type="entry name" value="SUGAR HYDROLASE-RELATED"/>
    <property type="match status" value="1"/>
</dbReference>
<gene>
    <name evidence="14" type="ORF">VTJ49DRAFT_5136</name>
</gene>
<dbReference type="InterPro" id="IPR036962">
    <property type="entry name" value="Glyco_hydro_3_N_sf"/>
</dbReference>
<keyword evidence="5" id="KW-0378">Hydrolase</keyword>
<evidence type="ECO:0000256" key="9">
    <source>
        <dbReference type="ARBA" id="ARBA00023326"/>
    </source>
</evidence>
<name>A0ABR3V574_HUMIN</name>
<protein>
    <recommendedName>
        <fullName evidence="11">xylan 1,4-beta-xylosidase</fullName>
        <ecNumber evidence="11">3.2.1.37</ecNumber>
    </recommendedName>
</protein>
<dbReference type="Proteomes" id="UP001583172">
    <property type="component" value="Unassembled WGS sequence"/>
</dbReference>
<dbReference type="SUPFAM" id="SSF51445">
    <property type="entry name" value="(Trans)glycosidases"/>
    <property type="match status" value="1"/>
</dbReference>
<evidence type="ECO:0000256" key="4">
    <source>
        <dbReference type="ARBA" id="ARBA00022729"/>
    </source>
</evidence>
<comment type="pathway">
    <text evidence="1">Glycan degradation; xylan degradation.</text>
</comment>
<keyword evidence="7" id="KW-0119">Carbohydrate metabolism</keyword>
<keyword evidence="3" id="KW-0858">Xylan degradation</keyword>
<comment type="similarity">
    <text evidence="2">Belongs to the glycosyl hydrolase 3 family.</text>
</comment>
<feature type="chain" id="PRO_5046814980" description="xylan 1,4-beta-xylosidase" evidence="12">
    <location>
        <begin position="22"/>
        <end position="816"/>
    </location>
</feature>
<dbReference type="SUPFAM" id="SSF52279">
    <property type="entry name" value="Beta-D-glucan exohydrolase, C-terminal domain"/>
    <property type="match status" value="1"/>
</dbReference>
<keyword evidence="4 12" id="KW-0732">Signal</keyword>
<dbReference type="Gene3D" id="3.20.20.300">
    <property type="entry name" value="Glycoside hydrolase, family 3, N-terminal domain"/>
    <property type="match status" value="1"/>
</dbReference>
<evidence type="ECO:0000256" key="5">
    <source>
        <dbReference type="ARBA" id="ARBA00022801"/>
    </source>
</evidence>
<reference evidence="14 15" key="1">
    <citation type="journal article" date="2024" name="Commun. Biol.">
        <title>Comparative genomic analysis of thermophilic fungi reveals convergent evolutionary adaptations and gene losses.</title>
        <authorList>
            <person name="Steindorff A.S."/>
            <person name="Aguilar-Pontes M.V."/>
            <person name="Robinson A.J."/>
            <person name="Andreopoulos B."/>
            <person name="LaButti K."/>
            <person name="Kuo A."/>
            <person name="Mondo S."/>
            <person name="Riley R."/>
            <person name="Otillar R."/>
            <person name="Haridas S."/>
            <person name="Lipzen A."/>
            <person name="Grimwood J."/>
            <person name="Schmutz J."/>
            <person name="Clum A."/>
            <person name="Reid I.D."/>
            <person name="Moisan M.C."/>
            <person name="Butler G."/>
            <person name="Nguyen T.T.M."/>
            <person name="Dewar K."/>
            <person name="Conant G."/>
            <person name="Drula E."/>
            <person name="Henrissat B."/>
            <person name="Hansel C."/>
            <person name="Singer S."/>
            <person name="Hutchinson M.I."/>
            <person name="de Vries R.P."/>
            <person name="Natvig D.O."/>
            <person name="Powell A.J."/>
            <person name="Tsang A."/>
            <person name="Grigoriev I.V."/>
        </authorList>
    </citation>
    <scope>NUCLEOTIDE SEQUENCE [LARGE SCALE GENOMIC DNA]</scope>
    <source>
        <strain evidence="14 15">CBS 620.91</strain>
    </source>
</reference>
<dbReference type="EMBL" id="JAZGSY010000409">
    <property type="protein sequence ID" value="KAL1836448.1"/>
    <property type="molecule type" value="Genomic_DNA"/>
</dbReference>
<evidence type="ECO:0000259" key="13">
    <source>
        <dbReference type="SMART" id="SM01217"/>
    </source>
</evidence>
<evidence type="ECO:0000313" key="14">
    <source>
        <dbReference type="EMBL" id="KAL1836448.1"/>
    </source>
</evidence>
<dbReference type="InterPro" id="IPR002772">
    <property type="entry name" value="Glyco_hydro_3_C"/>
</dbReference>
<dbReference type="Gene3D" id="2.60.40.10">
    <property type="entry name" value="Immunoglobulins"/>
    <property type="match status" value="1"/>
</dbReference>
<evidence type="ECO:0000256" key="10">
    <source>
        <dbReference type="ARBA" id="ARBA00024574"/>
    </source>
</evidence>
<evidence type="ECO:0000256" key="6">
    <source>
        <dbReference type="ARBA" id="ARBA00023180"/>
    </source>
</evidence>
<dbReference type="InterPro" id="IPR013783">
    <property type="entry name" value="Ig-like_fold"/>
</dbReference>
<dbReference type="InterPro" id="IPR044993">
    <property type="entry name" value="BXL"/>
</dbReference>
<evidence type="ECO:0000256" key="12">
    <source>
        <dbReference type="SAM" id="SignalP"/>
    </source>
</evidence>
<dbReference type="Pfam" id="PF01915">
    <property type="entry name" value="Glyco_hydro_3_C"/>
    <property type="match status" value="1"/>
</dbReference>
<keyword evidence="6" id="KW-0325">Glycoprotein</keyword>
<sequence length="816" mass="87655">MKPSPGWRLAIAALAVKGAVGLEYPDCVNGPLANNTVCDVTATPADRAAALVKVMTVAEKLDNLVDMAKGAPRLGLPPYAWWSEALHGVAVSPGVSFNFTGIGFSNATSFANTITLAAAFDDDLVYQVASAISTEARAFANAGLAGLDYWSPNINPYKDPRWGRGHETPGEDPVRIKGYVKAFLAGLEGDGPVRKVIATCKHYAAYDLERWQGITRHNFNAVVSLQDLVEYYLPPFETCARDSNVGSIMCSYNAINGTPACANTYLMDDILRKHWNWTGHNNYITSDCNAIQNFLPDLHNFSQTPAEAAAAALNAGTDTICEVPGWPPYTDVIGAYDQGLVSEAVIDRALRRLYEGLVRVGYFDPPTSASPASPYRSLGASDVSTLANQMLAIQSAVDGMVLLKNLNGTLPLRDVIPNPPITTTTHRVAIIGHWAAPNPHMLGGYSGVPPYLLAPLYGAEVLALNYTYASGPPATTTPDIPDTWTALALTAASSADIILYFGGTDLSMAREDHDRDSLAWPPAQLSLISTLASLGKPLVVTQLGDQLDDAPLLANPNISAILWAGYPGQAGGLAAMYTILGISAPAGRLPVTQYADEYVRRVAMTDMRLRPDPNNNIQNPQPPFPGRTYRWLPPTSPLTTLPFGFGLHYTPFHARLGVFPTLTFTTTSLLSSCTNTTAYPHPDLCPFPIPITVWVSNLATTTPQDPNSASRGITSDYVALVFATGEYGPRPYPVKTLVGYTRLRAIGPGETQAGVVEVKLGDLARVDAKGNRVLYPGKYKFVLDVGEDGKGVHEVEFEVTGEEVVLEVWPQPPSQP</sequence>
<dbReference type="InterPro" id="IPR026891">
    <property type="entry name" value="Fn3-like"/>
</dbReference>
<comment type="catalytic activity">
    <reaction evidence="10">
        <text>Hydrolysis of (1-&gt;4)-beta-D-xylans, to remove successive D-xylose residues from the non-reducing termini.</text>
        <dbReference type="EC" id="3.2.1.37"/>
    </reaction>
</comment>
<dbReference type="InterPro" id="IPR017853">
    <property type="entry name" value="GH"/>
</dbReference>
<evidence type="ECO:0000256" key="3">
    <source>
        <dbReference type="ARBA" id="ARBA00022651"/>
    </source>
</evidence>
<comment type="caution">
    <text evidence="14">The sequence shown here is derived from an EMBL/GenBank/DDBJ whole genome shotgun (WGS) entry which is preliminary data.</text>
</comment>
<dbReference type="PANTHER" id="PTHR42721:SF3">
    <property type="entry name" value="BETA-D-XYLOSIDASE 5-RELATED"/>
    <property type="match status" value="1"/>
</dbReference>
<keyword evidence="9" id="KW-0624">Polysaccharide degradation</keyword>
<feature type="signal peptide" evidence="12">
    <location>
        <begin position="1"/>
        <end position="21"/>
    </location>
</feature>
<evidence type="ECO:0000256" key="1">
    <source>
        <dbReference type="ARBA" id="ARBA00004851"/>
    </source>
</evidence>
<organism evidence="14 15">
    <name type="scientific">Humicola insolens</name>
    <name type="common">Soft-rot fungus</name>
    <dbReference type="NCBI Taxonomy" id="85995"/>
    <lineage>
        <taxon>Eukaryota</taxon>
        <taxon>Fungi</taxon>
        <taxon>Dikarya</taxon>
        <taxon>Ascomycota</taxon>
        <taxon>Pezizomycotina</taxon>
        <taxon>Sordariomycetes</taxon>
        <taxon>Sordariomycetidae</taxon>
        <taxon>Sordariales</taxon>
        <taxon>Chaetomiaceae</taxon>
        <taxon>Mycothermus</taxon>
    </lineage>
</organism>
<keyword evidence="8" id="KW-0326">Glycosidase</keyword>
<keyword evidence="15" id="KW-1185">Reference proteome</keyword>